<reference evidence="4" key="1">
    <citation type="journal article" date="2021" name="PeerJ">
        <title>Extensive microbial diversity within the chicken gut microbiome revealed by metagenomics and culture.</title>
        <authorList>
            <person name="Gilroy R."/>
            <person name="Ravi A."/>
            <person name="Getino M."/>
            <person name="Pursley I."/>
            <person name="Horton D.L."/>
            <person name="Alikhan N.F."/>
            <person name="Baker D."/>
            <person name="Gharbi K."/>
            <person name="Hall N."/>
            <person name="Watson M."/>
            <person name="Adriaenssens E.M."/>
            <person name="Foster-Nyarko E."/>
            <person name="Jarju S."/>
            <person name="Secka A."/>
            <person name="Antonio M."/>
            <person name="Oren A."/>
            <person name="Chaudhuri R.R."/>
            <person name="La Ragione R."/>
            <person name="Hildebrand F."/>
            <person name="Pallen M.J."/>
        </authorList>
    </citation>
    <scope>NUCLEOTIDE SEQUENCE</scope>
    <source>
        <strain evidence="4">3436</strain>
    </source>
</reference>
<dbReference type="InterPro" id="IPR025164">
    <property type="entry name" value="Toastrack_DUF4097"/>
</dbReference>
<keyword evidence="2" id="KW-0812">Transmembrane</keyword>
<dbReference type="AlphaFoldDB" id="A0A9D2F3X5"/>
<evidence type="ECO:0000313" key="4">
    <source>
        <dbReference type="EMBL" id="HIZ48506.1"/>
    </source>
</evidence>
<feature type="compositionally biased region" description="Low complexity" evidence="1">
    <location>
        <begin position="82"/>
        <end position="99"/>
    </location>
</feature>
<dbReference type="EMBL" id="DXBO01000109">
    <property type="protein sequence ID" value="HIZ48506.1"/>
    <property type="molecule type" value="Genomic_DNA"/>
</dbReference>
<evidence type="ECO:0000256" key="1">
    <source>
        <dbReference type="SAM" id="MobiDB-lite"/>
    </source>
</evidence>
<feature type="transmembrane region" description="Helical" evidence="2">
    <location>
        <begin position="131"/>
        <end position="154"/>
    </location>
</feature>
<sequence length="410" mass="43558">MRKYAYLARLEELLAELPAQDRQEALNYYEEYFDAAGTENEEKTAAELGDPVDVARKILEEEGSTPQETASAAPVQATDVMPPQAEAAPEPAPAAAAPAGPEPPALDDPENYPASGTGAVKGMPKPHTKRLWLVFWLLVALALVIQLAVLVLGLGQNWGGESAFAAAEYAASLQVEETAPVAQSEPVVEEGPVQSAPVDTGTADLGQVSYSTALQTHGRNTLNVQMYCGNVAFRTGEEAGIQVNNVEDSRLIHFTEDGRADTFVCESSDPDAHVTITLPANAYDEINVVTSGSGAIELGDLQAETINAVTADGPIQSGWVRAGTLILQTNRGNIWLEKATDGTGYQLENVKLLAPEGYVSADLDGPISCWTTRITNAEGYSKTTEATDHSGILRDLEVQAGSTIDIQYDA</sequence>
<name>A0A9D2F3X5_9FIRM</name>
<organism evidence="4 5">
    <name type="scientific">Candidatus Gemmiger excrementavium</name>
    <dbReference type="NCBI Taxonomy" id="2838608"/>
    <lineage>
        <taxon>Bacteria</taxon>
        <taxon>Bacillati</taxon>
        <taxon>Bacillota</taxon>
        <taxon>Clostridia</taxon>
        <taxon>Eubacteriales</taxon>
        <taxon>Gemmiger</taxon>
    </lineage>
</organism>
<keyword evidence="2" id="KW-0472">Membrane</keyword>
<keyword evidence="2" id="KW-1133">Transmembrane helix</keyword>
<dbReference type="Proteomes" id="UP000824031">
    <property type="component" value="Unassembled WGS sequence"/>
</dbReference>
<protein>
    <submittedName>
        <fullName evidence="4">DUF1700 domain-containing protein</fullName>
    </submittedName>
</protein>
<dbReference type="Pfam" id="PF22564">
    <property type="entry name" value="HAAS"/>
    <property type="match status" value="1"/>
</dbReference>
<reference evidence="4" key="2">
    <citation type="submission" date="2021-04" db="EMBL/GenBank/DDBJ databases">
        <authorList>
            <person name="Gilroy R."/>
        </authorList>
    </citation>
    <scope>NUCLEOTIDE SEQUENCE</scope>
    <source>
        <strain evidence="4">3436</strain>
    </source>
</reference>
<feature type="region of interest" description="Disordered" evidence="1">
    <location>
        <begin position="38"/>
        <end position="124"/>
    </location>
</feature>
<evidence type="ECO:0000259" key="3">
    <source>
        <dbReference type="Pfam" id="PF13349"/>
    </source>
</evidence>
<comment type="caution">
    <text evidence="4">The sequence shown here is derived from an EMBL/GenBank/DDBJ whole genome shotgun (WGS) entry which is preliminary data.</text>
</comment>
<gene>
    <name evidence="4" type="ORF">H9810_07315</name>
</gene>
<feature type="domain" description="DUF4097" evidence="3">
    <location>
        <begin position="266"/>
        <end position="337"/>
    </location>
</feature>
<evidence type="ECO:0000313" key="5">
    <source>
        <dbReference type="Proteomes" id="UP000824031"/>
    </source>
</evidence>
<evidence type="ECO:0000256" key="2">
    <source>
        <dbReference type="SAM" id="Phobius"/>
    </source>
</evidence>
<dbReference type="Pfam" id="PF13349">
    <property type="entry name" value="DUF4097"/>
    <property type="match status" value="1"/>
</dbReference>
<proteinExistence type="predicted"/>
<accession>A0A9D2F3X5</accession>